<dbReference type="EMBL" id="JAQQBZ010000003">
    <property type="protein sequence ID" value="MFM0592661.1"/>
    <property type="molecule type" value="Genomic_DNA"/>
</dbReference>
<dbReference type="GO" id="GO:0016829">
    <property type="term" value="F:lyase activity"/>
    <property type="evidence" value="ECO:0007669"/>
    <property type="project" value="UniProtKB-KW"/>
</dbReference>
<sequence length="268" mass="29552">MANRLIWVAGIGGALAACGTSSSDRQDSGAYTVLYRSAWHDGIDPRLTIQAPEPDSISTVAMPQFNGVALKTTMRRSEDFSRVASGTPRVEIVFAPVVHFAVGKEYEVRWSTMIPAGYRFDTRQPEIITQLHQGGFTGSPPFALMLAGDHYQVEVRSGPGEANQSVTFGIPAADTGRVVSWLLRYRPDDEGTNALTELYKDGVRVMHSVGMANAYPGDKDAYLKIGIYKWWWKTRPSDVSERTIYYGNVEVAERGDVKRAGPAESSRR</sequence>
<gene>
    <name evidence="1" type="ORF">PQQ68_06485</name>
</gene>
<dbReference type="Proteomes" id="UP001629367">
    <property type="component" value="Unassembled WGS sequence"/>
</dbReference>
<evidence type="ECO:0000313" key="2">
    <source>
        <dbReference type="Proteomes" id="UP001629367"/>
    </source>
</evidence>
<keyword evidence="2" id="KW-1185">Reference proteome</keyword>
<accession>A0ABW9D1C6</accession>
<dbReference type="RefSeq" id="WP_408210081.1">
    <property type="nucleotide sequence ID" value="NZ_JAQQBZ010000003.1"/>
</dbReference>
<name>A0ABW9D1C6_9BURK</name>
<reference evidence="1 2" key="1">
    <citation type="journal article" date="2024" name="Chem. Sci.">
        <title>Discovery of megapolipeptins by genome mining of a Burkholderiales bacteria collection.</title>
        <authorList>
            <person name="Paulo B.S."/>
            <person name="Recchia M.J.J."/>
            <person name="Lee S."/>
            <person name="Fergusson C.H."/>
            <person name="Romanowski S.B."/>
            <person name="Hernandez A."/>
            <person name="Krull N."/>
            <person name="Liu D.Y."/>
            <person name="Cavanagh H."/>
            <person name="Bos A."/>
            <person name="Gray C.A."/>
            <person name="Murphy B.T."/>
            <person name="Linington R.G."/>
            <person name="Eustaquio A.S."/>
        </authorList>
    </citation>
    <scope>NUCLEOTIDE SEQUENCE [LARGE SCALE GENOMIC DNA]</scope>
    <source>
        <strain evidence="1 2">RL17-335-BIF-A</strain>
    </source>
</reference>
<dbReference type="PROSITE" id="PS51257">
    <property type="entry name" value="PROKAR_LIPOPROTEIN"/>
    <property type="match status" value="1"/>
</dbReference>
<dbReference type="Gene3D" id="2.60.120.200">
    <property type="match status" value="1"/>
</dbReference>
<keyword evidence="1" id="KW-0456">Lyase</keyword>
<evidence type="ECO:0000313" key="1">
    <source>
        <dbReference type="EMBL" id="MFM0592661.1"/>
    </source>
</evidence>
<proteinExistence type="predicted"/>
<comment type="caution">
    <text evidence="1">The sequence shown here is derived from an EMBL/GenBank/DDBJ whole genome shotgun (WGS) entry which is preliminary data.</text>
</comment>
<dbReference type="InterPro" id="IPR025975">
    <property type="entry name" value="Polysacc_lyase"/>
</dbReference>
<dbReference type="Pfam" id="PF14099">
    <property type="entry name" value="Polysacc_lyase"/>
    <property type="match status" value="1"/>
</dbReference>
<protein>
    <submittedName>
        <fullName evidence="1">Heparin lyase I family protein</fullName>
    </submittedName>
</protein>
<organism evidence="1 2">
    <name type="scientific">Paraburkholderia dilworthii</name>
    <dbReference type="NCBI Taxonomy" id="948106"/>
    <lineage>
        <taxon>Bacteria</taxon>
        <taxon>Pseudomonadati</taxon>
        <taxon>Pseudomonadota</taxon>
        <taxon>Betaproteobacteria</taxon>
        <taxon>Burkholderiales</taxon>
        <taxon>Burkholderiaceae</taxon>
        <taxon>Paraburkholderia</taxon>
    </lineage>
</organism>